<gene>
    <name evidence="3" type="ORF">HNQ39_005526</name>
</gene>
<dbReference type="EMBL" id="JACHGW010000008">
    <property type="protein sequence ID" value="MBB6053684.1"/>
    <property type="molecule type" value="Genomic_DNA"/>
</dbReference>
<dbReference type="PROSITE" id="PS50005">
    <property type="entry name" value="TPR"/>
    <property type="match status" value="1"/>
</dbReference>
<dbReference type="SUPFAM" id="SSF52540">
    <property type="entry name" value="P-loop containing nucleoside triphosphate hydrolases"/>
    <property type="match status" value="1"/>
</dbReference>
<dbReference type="SMART" id="SM00028">
    <property type="entry name" value="TPR"/>
    <property type="match status" value="5"/>
</dbReference>
<dbReference type="SMART" id="SM00044">
    <property type="entry name" value="CYCc"/>
    <property type="match status" value="1"/>
</dbReference>
<dbReference type="SUPFAM" id="SSF55073">
    <property type="entry name" value="Nucleotide cyclase"/>
    <property type="match status" value="1"/>
</dbReference>
<protein>
    <submittedName>
        <fullName evidence="3">Putative ATPase</fullName>
    </submittedName>
</protein>
<dbReference type="GO" id="GO:0035556">
    <property type="term" value="P:intracellular signal transduction"/>
    <property type="evidence" value="ECO:0007669"/>
    <property type="project" value="InterPro"/>
</dbReference>
<keyword evidence="1" id="KW-0802">TPR repeat</keyword>
<comment type="caution">
    <text evidence="3">The sequence shown here is derived from an EMBL/GenBank/DDBJ whole genome shotgun (WGS) entry which is preliminary data.</text>
</comment>
<dbReference type="Gene3D" id="3.40.50.300">
    <property type="entry name" value="P-loop containing nucleotide triphosphate hydrolases"/>
    <property type="match status" value="1"/>
</dbReference>
<dbReference type="PANTHER" id="PTHR47691:SF3">
    <property type="entry name" value="HTH-TYPE TRANSCRIPTIONAL REGULATOR RV0890C-RELATED"/>
    <property type="match status" value="1"/>
</dbReference>
<feature type="repeat" description="TPR" evidence="1">
    <location>
        <begin position="604"/>
        <end position="637"/>
    </location>
</feature>
<proteinExistence type="predicted"/>
<dbReference type="InterPro" id="IPR058852">
    <property type="entry name" value="HTH_77"/>
</dbReference>
<evidence type="ECO:0000313" key="4">
    <source>
        <dbReference type="Proteomes" id="UP000520814"/>
    </source>
</evidence>
<dbReference type="Pfam" id="PF13424">
    <property type="entry name" value="TPR_12"/>
    <property type="match status" value="2"/>
</dbReference>
<dbReference type="InterPro" id="IPR029787">
    <property type="entry name" value="Nucleotide_cyclase"/>
</dbReference>
<dbReference type="GO" id="GO:0004016">
    <property type="term" value="F:adenylate cyclase activity"/>
    <property type="evidence" value="ECO:0007669"/>
    <property type="project" value="UniProtKB-ARBA"/>
</dbReference>
<sequence>MSATTFLFTDIEGSTRLWEDYPAEMPSALEEHDQLLREIIEARGGLVFKTIGDGFCAAFAVADDALAASEEMQRRLRILVGDKRALRVRIALHSGVAEQRAGDYFGPPLNRVARLLAIGHGGQTLLSQATYALLSHTAGLRDLGMHRLRDLQEPEHVWQWGPQEFPKLRSLTLYDNNLPQQVTSFIGREKELSQVREHLQTARLLTVTGSGGCGKTRLTLQVATELLEQFSEGIWFVELAPLTDATLVELTVADVLGVRPVPGESLSKTLVKSLKEKKLLVILDNCEHVLRAVADLVELLLQGCSQVQILVSSREALGILGEKTYRVPSLSVPESTQLLVERASSHLPRFALTESNLSTITQLCEHLDGIPLAIELAAARVRSMPVEQLASRLDDRFRLLTGGSRTALPRQQTLRALIDWSYELLNAQEKLLLGRLCVFSGGWALDMAEKVCGTDGIEAWEVLDLLTALTDKSLVIYEEEEGGLGRYRLLETIRQYATEHLAASEELDRLRLRHRETVCLLAEEATTHLRGADQARWLQRFDQELENCRQAMGLPLPDPTHLGLRLALALNPYLVEMRGNLTEAILWLETKYPGAVAPPMNLAVQVLTYLGQAYWRRGDYAKARVHFEKALPLWKTLGDAPGFYRTLGGLANVIYYQGDYATAEPLYTEVLELSRQGGKPQDIARALNNSGLVAVGRGRHSEALALFEESLQLRRTLGDRLGQGTILGNLVDVYAELGRYDDAWQAAEESRIIGEEFSEPLMLGYAWLHIYRLARDEGDFARAEQAALKSLTLRHEVGERHGVLTSLAALMQLRIAEEKFVEATELLGATDTLRKEMDIQISPVMRDADARTRRTLREALPTEQFEHHYQHGSELPLSFWIKSVGTIST</sequence>
<dbReference type="InterPro" id="IPR049945">
    <property type="entry name" value="AAA_22"/>
</dbReference>
<accession>A0A7W9SXI0</accession>
<dbReference type="CDD" id="cd07302">
    <property type="entry name" value="CHD"/>
    <property type="match status" value="1"/>
</dbReference>
<dbReference type="InterPro" id="IPR011990">
    <property type="entry name" value="TPR-like_helical_dom_sf"/>
</dbReference>
<dbReference type="GO" id="GO:0009190">
    <property type="term" value="P:cyclic nucleotide biosynthetic process"/>
    <property type="evidence" value="ECO:0007669"/>
    <property type="project" value="InterPro"/>
</dbReference>
<dbReference type="PROSITE" id="PS50125">
    <property type="entry name" value="GUANYLATE_CYCLASE_2"/>
    <property type="match status" value="1"/>
</dbReference>
<dbReference type="Pfam" id="PF13401">
    <property type="entry name" value="AAA_22"/>
    <property type="match status" value="1"/>
</dbReference>
<dbReference type="AlphaFoldDB" id="A0A7W9SXI0"/>
<dbReference type="SUPFAM" id="SSF48452">
    <property type="entry name" value="TPR-like"/>
    <property type="match status" value="3"/>
</dbReference>
<dbReference type="Pfam" id="PF00211">
    <property type="entry name" value="Guanylate_cyc"/>
    <property type="match status" value="1"/>
</dbReference>
<dbReference type="Gene3D" id="1.25.40.10">
    <property type="entry name" value="Tetratricopeptide repeat domain"/>
    <property type="match status" value="1"/>
</dbReference>
<organism evidence="3 4">
    <name type="scientific">Armatimonas rosea</name>
    <dbReference type="NCBI Taxonomy" id="685828"/>
    <lineage>
        <taxon>Bacteria</taxon>
        <taxon>Bacillati</taxon>
        <taxon>Armatimonadota</taxon>
        <taxon>Armatimonadia</taxon>
        <taxon>Armatimonadales</taxon>
        <taxon>Armatimonadaceae</taxon>
        <taxon>Armatimonas</taxon>
    </lineage>
</organism>
<feature type="domain" description="Guanylate cyclase" evidence="2">
    <location>
        <begin position="5"/>
        <end position="116"/>
    </location>
</feature>
<dbReference type="Proteomes" id="UP000520814">
    <property type="component" value="Unassembled WGS sequence"/>
</dbReference>
<evidence type="ECO:0000256" key="1">
    <source>
        <dbReference type="PROSITE-ProRule" id="PRU00339"/>
    </source>
</evidence>
<dbReference type="Pfam" id="PF25872">
    <property type="entry name" value="HTH_77"/>
    <property type="match status" value="1"/>
</dbReference>
<dbReference type="InterPro" id="IPR001054">
    <property type="entry name" value="A/G_cyclase"/>
</dbReference>
<dbReference type="PRINTS" id="PR00364">
    <property type="entry name" value="DISEASERSIST"/>
</dbReference>
<evidence type="ECO:0000259" key="2">
    <source>
        <dbReference type="PROSITE" id="PS50125"/>
    </source>
</evidence>
<dbReference type="RefSeq" id="WP_184203776.1">
    <property type="nucleotide sequence ID" value="NZ_JACHGW010000008.1"/>
</dbReference>
<evidence type="ECO:0000313" key="3">
    <source>
        <dbReference type="EMBL" id="MBB6053684.1"/>
    </source>
</evidence>
<dbReference type="Gene3D" id="3.30.70.1230">
    <property type="entry name" value="Nucleotide cyclase"/>
    <property type="match status" value="1"/>
</dbReference>
<reference evidence="3 4" key="1">
    <citation type="submission" date="2020-08" db="EMBL/GenBank/DDBJ databases">
        <title>Genomic Encyclopedia of Type Strains, Phase IV (KMG-IV): sequencing the most valuable type-strain genomes for metagenomic binning, comparative biology and taxonomic classification.</title>
        <authorList>
            <person name="Goeker M."/>
        </authorList>
    </citation>
    <scope>NUCLEOTIDE SEQUENCE [LARGE SCALE GENOMIC DNA]</scope>
    <source>
        <strain evidence="3 4">DSM 23562</strain>
    </source>
</reference>
<keyword evidence="4" id="KW-1185">Reference proteome</keyword>
<name>A0A7W9SXI0_ARMRO</name>
<dbReference type="InterPro" id="IPR027417">
    <property type="entry name" value="P-loop_NTPase"/>
</dbReference>
<dbReference type="InterPro" id="IPR019734">
    <property type="entry name" value="TPR_rpt"/>
</dbReference>
<dbReference type="PANTHER" id="PTHR47691">
    <property type="entry name" value="REGULATOR-RELATED"/>
    <property type="match status" value="1"/>
</dbReference>
<dbReference type="GO" id="GO:0043531">
    <property type="term" value="F:ADP binding"/>
    <property type="evidence" value="ECO:0007669"/>
    <property type="project" value="InterPro"/>
</dbReference>